<organism evidence="1 2">
    <name type="scientific">Ammonicoccus fulvus</name>
    <dbReference type="NCBI Taxonomy" id="3138240"/>
    <lineage>
        <taxon>Bacteria</taxon>
        <taxon>Bacillati</taxon>
        <taxon>Actinomycetota</taxon>
        <taxon>Actinomycetes</taxon>
        <taxon>Propionibacteriales</taxon>
        <taxon>Propionibacteriaceae</taxon>
        <taxon>Ammonicoccus</taxon>
    </lineage>
</organism>
<evidence type="ECO:0000313" key="1">
    <source>
        <dbReference type="EMBL" id="XAN06349.1"/>
    </source>
</evidence>
<keyword evidence="2" id="KW-1185">Reference proteome</keyword>
<proteinExistence type="predicted"/>
<protein>
    <recommendedName>
        <fullName evidence="3">ATP/GTP-binding protein</fullName>
    </recommendedName>
</protein>
<evidence type="ECO:0000313" key="2">
    <source>
        <dbReference type="Proteomes" id="UP001442841"/>
    </source>
</evidence>
<reference evidence="1 2" key="1">
    <citation type="submission" date="2024-04" db="EMBL/GenBank/DDBJ databases">
        <title>Isolation of an actinomycete strain from pig manure.</title>
        <authorList>
            <person name="Gong T."/>
            <person name="Yu Z."/>
            <person name="An M."/>
            <person name="Wei C."/>
            <person name="Yang W."/>
            <person name="Liu L."/>
        </authorList>
    </citation>
    <scope>NUCLEOTIDE SEQUENCE [LARGE SCALE GENOMIC DNA]</scope>
    <source>
        <strain evidence="1 2">ZF39</strain>
    </source>
</reference>
<name>A0ABZ3FNK8_9ACTN</name>
<dbReference type="RefSeq" id="WP_425310939.1">
    <property type="nucleotide sequence ID" value="NZ_CP154795.1"/>
</dbReference>
<dbReference type="EMBL" id="CP154795">
    <property type="protein sequence ID" value="XAN06349.1"/>
    <property type="molecule type" value="Genomic_DNA"/>
</dbReference>
<evidence type="ECO:0008006" key="3">
    <source>
        <dbReference type="Google" id="ProtNLM"/>
    </source>
</evidence>
<dbReference type="Proteomes" id="UP001442841">
    <property type="component" value="Chromosome"/>
</dbReference>
<accession>A0ABZ3FNK8</accession>
<gene>
    <name evidence="1" type="ORF">AADG42_03180</name>
</gene>
<sequence>MTDAGVGTSQSCGMVVNGAAGPAAGGGGEAAPIQIDPAVAARAAVARLNIPMPVAEVGPDPSVNEWGMAAVGYPLWLWVDGPATHRTTVTEQGITIALAATRRTTGFSMGDGTLKWCGTMQPWTPAVAPGAASPSCGHTYQQPSTPGTYAITATTVWDVQWAALGQSGTIPFERTGPATQLPVGEVLAVRTR</sequence>